<sequence>MGYVVRGVLSQLLSEMPPHSPRNLIKVLGFVRELRLMAFEVGYEVAPEYCQISHYPDEEKCRVRVTLASDREDLPSIKFEAGGRSCLSRPGKLPSPER</sequence>
<name>A0A679BE95_ORYNI</name>
<gene>
    <name evidence="1" type="primary">BBa0076N07.35</name>
</gene>
<dbReference type="EMBL" id="AP018870">
    <property type="protein sequence ID" value="BBF89739.1"/>
    <property type="molecule type" value="Genomic_DNA"/>
</dbReference>
<evidence type="ECO:0000313" key="1">
    <source>
        <dbReference type="EMBL" id="BBF89739.1"/>
    </source>
</evidence>
<reference evidence="1" key="1">
    <citation type="submission" date="2018-08" db="EMBL/GenBank/DDBJ databases">
        <title>Oryza nivara genomic DNA, chromosome 11, BAC clone:BBa0076N07.</title>
        <authorList>
            <person name="Wu J."/>
            <person name="Kanamori H."/>
        </authorList>
    </citation>
    <scope>NUCLEOTIDE SEQUENCE</scope>
    <source>
        <strain evidence="1">W0106</strain>
    </source>
</reference>
<protein>
    <submittedName>
        <fullName evidence="1">ORF0 protein of RIRE8-like</fullName>
    </submittedName>
</protein>
<dbReference type="AlphaFoldDB" id="A0A679BE95"/>
<organism evidence="1">
    <name type="scientific">Oryza nivara</name>
    <name type="common">Indian wild rice</name>
    <name type="synonym">Oryza sativa f. spontanea</name>
    <dbReference type="NCBI Taxonomy" id="4536"/>
    <lineage>
        <taxon>Eukaryota</taxon>
        <taxon>Viridiplantae</taxon>
        <taxon>Streptophyta</taxon>
        <taxon>Embryophyta</taxon>
        <taxon>Tracheophyta</taxon>
        <taxon>Spermatophyta</taxon>
        <taxon>Magnoliopsida</taxon>
        <taxon>Liliopsida</taxon>
        <taxon>Poales</taxon>
        <taxon>Poaceae</taxon>
        <taxon>BOP clade</taxon>
        <taxon>Oryzoideae</taxon>
        <taxon>Oryzeae</taxon>
        <taxon>Oryzinae</taxon>
        <taxon>Oryza</taxon>
    </lineage>
</organism>
<accession>A0A679BE95</accession>
<proteinExistence type="predicted"/>